<dbReference type="Pfam" id="PF06500">
    <property type="entry name" value="FrsA-like"/>
    <property type="match status" value="1"/>
</dbReference>
<dbReference type="SUPFAM" id="SSF53474">
    <property type="entry name" value="alpha/beta-Hydrolases"/>
    <property type="match status" value="1"/>
</dbReference>
<dbReference type="Gene3D" id="1.20.1440.110">
    <property type="entry name" value="acylaminoacyl peptidase"/>
    <property type="match status" value="1"/>
</dbReference>
<dbReference type="EMBL" id="PDCP01000029">
    <property type="protein sequence ID" value="PEG37095.1"/>
    <property type="molecule type" value="Genomic_DNA"/>
</dbReference>
<keyword evidence="2 4" id="KW-0378">Hydrolase</keyword>
<dbReference type="InterPro" id="IPR029058">
    <property type="entry name" value="AB_hydrolase_fold"/>
</dbReference>
<dbReference type="PANTHER" id="PTHR22946:SF12">
    <property type="entry name" value="CONIDIAL PIGMENT BIOSYNTHESIS PROTEIN AYG1 (AFU_ORTHOLOGUE AFUA_2G17550)"/>
    <property type="match status" value="1"/>
</dbReference>
<evidence type="ECO:0000256" key="2">
    <source>
        <dbReference type="ARBA" id="ARBA00022801"/>
    </source>
</evidence>
<dbReference type="EMBL" id="BLKS01000001">
    <property type="protein sequence ID" value="GFG52062.1"/>
    <property type="molecule type" value="Genomic_DNA"/>
</dbReference>
<comment type="caution">
    <text evidence="4">The sequence shown here is derived from an EMBL/GenBank/DDBJ whole genome shotgun (WGS) entry which is preliminary data.</text>
</comment>
<sequence length="353" mass="38668">MDEYVASARSHWGPRFTANGVPAADFDRVMADLESWDDWCAAWSAAAKVHEDLGVEALQQGRLRSAGAHMSTAAVVYHFAKFVYVRDMDQMRTAHQAAVRCLNTALPHLDPPGERVEIPFEGATLFGVLRKPTGPGPHPAVICVPGLDSTKEEFRATEQLFLERGLATFSVDGPGQGEAEYELPIRADWEVPGRAFVDALTARDDIDADGIGVWGVSLGGYYAPRFASGAERIKACVSLCGPYTFGENWDGLPALTRETFTVRSGSKNQAQARELALTLTMTDRTSMLRCPTLVVAGKKDRLIPWQQAERLHREVPGSEFLLLPDGNHGCANVLAAHRYRTADWMAAQLKASR</sequence>
<proteinExistence type="inferred from homology"/>
<dbReference type="GO" id="GO:0016787">
    <property type="term" value="F:hydrolase activity"/>
    <property type="evidence" value="ECO:0007669"/>
    <property type="project" value="UniProtKB-KW"/>
</dbReference>
<dbReference type="AlphaFoldDB" id="A0A2A7MZA1"/>
<comment type="similarity">
    <text evidence="1">Belongs to the AB hydrolase superfamily.</text>
</comment>
<gene>
    <name evidence="4" type="ORF">CQY20_17240</name>
    <name evidence="3" type="ORF">MAGR_35030</name>
</gene>
<reference evidence="4 5" key="1">
    <citation type="submission" date="2017-10" db="EMBL/GenBank/DDBJ databases">
        <title>The new phylogeny of genus Mycobacterium.</title>
        <authorList>
            <person name="Tortoli E."/>
            <person name="Trovato A."/>
            <person name="Cirillo D.M."/>
        </authorList>
    </citation>
    <scope>NUCLEOTIDE SEQUENCE [LARGE SCALE GENOMIC DNA]</scope>
    <source>
        <strain evidence="4 5">CCUG37673</strain>
    </source>
</reference>
<dbReference type="OrthoDB" id="9765647at2"/>
<keyword evidence="5" id="KW-1185">Reference proteome</keyword>
<evidence type="ECO:0000313" key="5">
    <source>
        <dbReference type="Proteomes" id="UP000220914"/>
    </source>
</evidence>
<evidence type="ECO:0000313" key="6">
    <source>
        <dbReference type="Proteomes" id="UP000465302"/>
    </source>
</evidence>
<evidence type="ECO:0000313" key="3">
    <source>
        <dbReference type="EMBL" id="GFG52062.1"/>
    </source>
</evidence>
<protein>
    <submittedName>
        <fullName evidence="4">Alpha/beta hydrolase</fullName>
    </submittedName>
</protein>
<accession>A0A2A7MZA1</accession>
<reference evidence="3" key="3">
    <citation type="submission" date="2020-02" db="EMBL/GenBank/DDBJ databases">
        <authorList>
            <person name="Matsumoto Y."/>
            <person name="Motooka D."/>
            <person name="Nakamura S."/>
        </authorList>
    </citation>
    <scope>NUCLEOTIDE SEQUENCE</scope>
    <source>
        <strain evidence="3">JCM 6377</strain>
    </source>
</reference>
<evidence type="ECO:0000313" key="4">
    <source>
        <dbReference type="EMBL" id="PEG37095.1"/>
    </source>
</evidence>
<name>A0A2A7MZA1_MYCAG</name>
<evidence type="ECO:0000256" key="1">
    <source>
        <dbReference type="ARBA" id="ARBA00008645"/>
    </source>
</evidence>
<dbReference type="Gene3D" id="3.40.50.1820">
    <property type="entry name" value="alpha/beta hydrolase"/>
    <property type="match status" value="1"/>
</dbReference>
<dbReference type="InterPro" id="IPR010520">
    <property type="entry name" value="FrsA-like"/>
</dbReference>
<dbReference type="Proteomes" id="UP000465302">
    <property type="component" value="Unassembled WGS sequence"/>
</dbReference>
<dbReference type="InterPro" id="IPR050261">
    <property type="entry name" value="FrsA_esterase"/>
</dbReference>
<dbReference type="PANTHER" id="PTHR22946">
    <property type="entry name" value="DIENELACTONE HYDROLASE DOMAIN-CONTAINING PROTEIN-RELATED"/>
    <property type="match status" value="1"/>
</dbReference>
<reference evidence="3 6" key="2">
    <citation type="journal article" date="2019" name="Emerg. Microbes Infect.">
        <title>Comprehensive subspecies identification of 175 nontuberculous mycobacteria species based on 7547 genomic profiles.</title>
        <authorList>
            <person name="Matsumoto Y."/>
            <person name="Kinjo T."/>
            <person name="Motooka D."/>
            <person name="Nabeya D."/>
            <person name="Jung N."/>
            <person name="Uechi K."/>
            <person name="Horii T."/>
            <person name="Iida T."/>
            <person name="Fujita J."/>
            <person name="Nakamura S."/>
        </authorList>
    </citation>
    <scope>NUCLEOTIDE SEQUENCE [LARGE SCALE GENOMIC DNA]</scope>
    <source>
        <strain evidence="3 6">JCM 6377</strain>
    </source>
</reference>
<organism evidence="4 5">
    <name type="scientific">Mycolicibacterium agri</name>
    <name type="common">Mycobacterium agri</name>
    <dbReference type="NCBI Taxonomy" id="36811"/>
    <lineage>
        <taxon>Bacteria</taxon>
        <taxon>Bacillati</taxon>
        <taxon>Actinomycetota</taxon>
        <taxon>Actinomycetes</taxon>
        <taxon>Mycobacteriales</taxon>
        <taxon>Mycobacteriaceae</taxon>
        <taxon>Mycolicibacterium</taxon>
    </lineage>
</organism>
<dbReference type="RefSeq" id="WP_097941293.1">
    <property type="nucleotide sequence ID" value="NZ_BLKS01000001.1"/>
</dbReference>
<dbReference type="Proteomes" id="UP000220914">
    <property type="component" value="Unassembled WGS sequence"/>
</dbReference>